<gene>
    <name evidence="9" type="ORF">VF08_16220</name>
</gene>
<keyword evidence="5" id="KW-0902">Two-component regulatory system</keyword>
<dbReference type="GeneID" id="57092434"/>
<proteinExistence type="predicted"/>
<dbReference type="InterPro" id="IPR001789">
    <property type="entry name" value="Sig_transdc_resp-reg_receiver"/>
</dbReference>
<dbReference type="Gene3D" id="3.40.50.2300">
    <property type="match status" value="1"/>
</dbReference>
<dbReference type="Proteomes" id="UP000222310">
    <property type="component" value="Unassembled WGS sequence"/>
</dbReference>
<dbReference type="SMART" id="SM00387">
    <property type="entry name" value="HATPase_c"/>
    <property type="match status" value="1"/>
</dbReference>
<dbReference type="SUPFAM" id="SSF52172">
    <property type="entry name" value="CheY-like"/>
    <property type="match status" value="1"/>
</dbReference>
<evidence type="ECO:0000256" key="4">
    <source>
        <dbReference type="ARBA" id="ARBA00022777"/>
    </source>
</evidence>
<feature type="domain" description="Response regulatory" evidence="8">
    <location>
        <begin position="17"/>
        <end position="132"/>
    </location>
</feature>
<dbReference type="AlphaFoldDB" id="A0A9Q5ZBR9"/>
<comment type="catalytic activity">
    <reaction evidence="1">
        <text>ATP + protein L-histidine = ADP + protein N-phospho-L-histidine.</text>
        <dbReference type="EC" id="2.7.13.3"/>
    </reaction>
</comment>
<dbReference type="InterPro" id="IPR036890">
    <property type="entry name" value="HATPase_C_sf"/>
</dbReference>
<keyword evidence="3 6" id="KW-0597">Phosphoprotein</keyword>
<dbReference type="PANTHER" id="PTHR43547:SF2">
    <property type="entry name" value="HYBRID SIGNAL TRANSDUCTION HISTIDINE KINASE C"/>
    <property type="match status" value="1"/>
</dbReference>
<evidence type="ECO:0000256" key="3">
    <source>
        <dbReference type="ARBA" id="ARBA00022553"/>
    </source>
</evidence>
<keyword evidence="4" id="KW-0808">Transferase</keyword>
<keyword evidence="4" id="KW-0418">Kinase</keyword>
<feature type="modified residue" description="4-aspartylphosphate" evidence="6">
    <location>
        <position position="66"/>
    </location>
</feature>
<evidence type="ECO:0000256" key="1">
    <source>
        <dbReference type="ARBA" id="ARBA00000085"/>
    </source>
</evidence>
<evidence type="ECO:0000256" key="5">
    <source>
        <dbReference type="ARBA" id="ARBA00023012"/>
    </source>
</evidence>
<dbReference type="PROSITE" id="PS50110">
    <property type="entry name" value="RESPONSE_REGULATORY"/>
    <property type="match status" value="1"/>
</dbReference>
<evidence type="ECO:0000256" key="6">
    <source>
        <dbReference type="PROSITE-ProRule" id="PRU00169"/>
    </source>
</evidence>
<dbReference type="Pfam" id="PF02518">
    <property type="entry name" value="HATPase_c"/>
    <property type="match status" value="1"/>
</dbReference>
<dbReference type="SUPFAM" id="SSF55874">
    <property type="entry name" value="ATPase domain of HSP90 chaperone/DNA topoisomerase II/histidine kinase"/>
    <property type="match status" value="1"/>
</dbReference>
<dbReference type="SMART" id="SM00388">
    <property type="entry name" value="HisKA"/>
    <property type="match status" value="1"/>
</dbReference>
<evidence type="ECO:0000256" key="2">
    <source>
        <dbReference type="ARBA" id="ARBA00012438"/>
    </source>
</evidence>
<dbReference type="PRINTS" id="PR00344">
    <property type="entry name" value="BCTRLSENSOR"/>
</dbReference>
<dbReference type="Gene3D" id="3.30.565.10">
    <property type="entry name" value="Histidine kinase-like ATPase, C-terminal domain"/>
    <property type="match status" value="1"/>
</dbReference>
<dbReference type="EC" id="2.7.13.3" evidence="2"/>
<feature type="domain" description="Histidine kinase" evidence="7">
    <location>
        <begin position="154"/>
        <end position="372"/>
    </location>
</feature>
<protein>
    <recommendedName>
        <fullName evidence="2">histidine kinase</fullName>
        <ecNumber evidence="2">2.7.13.3</ecNumber>
    </recommendedName>
</protein>
<name>A0A9Q5ZBR9_NOSLI</name>
<organism evidence="9 10">
    <name type="scientific">Nostoc linckia z8</name>
    <dbReference type="NCBI Taxonomy" id="1628746"/>
    <lineage>
        <taxon>Bacteria</taxon>
        <taxon>Bacillati</taxon>
        <taxon>Cyanobacteriota</taxon>
        <taxon>Cyanophyceae</taxon>
        <taxon>Nostocales</taxon>
        <taxon>Nostocaceae</taxon>
        <taxon>Nostoc</taxon>
    </lineage>
</organism>
<dbReference type="Pfam" id="PF00072">
    <property type="entry name" value="Response_reg"/>
    <property type="match status" value="1"/>
</dbReference>
<dbReference type="CDD" id="cd00082">
    <property type="entry name" value="HisKA"/>
    <property type="match status" value="1"/>
</dbReference>
<evidence type="ECO:0000259" key="7">
    <source>
        <dbReference type="PROSITE" id="PS50109"/>
    </source>
</evidence>
<evidence type="ECO:0000313" key="9">
    <source>
        <dbReference type="EMBL" id="PHK03146.1"/>
    </source>
</evidence>
<dbReference type="GO" id="GO:0000155">
    <property type="term" value="F:phosphorelay sensor kinase activity"/>
    <property type="evidence" value="ECO:0007669"/>
    <property type="project" value="InterPro"/>
</dbReference>
<dbReference type="InterPro" id="IPR004358">
    <property type="entry name" value="Sig_transdc_His_kin-like_C"/>
</dbReference>
<dbReference type="PANTHER" id="PTHR43547">
    <property type="entry name" value="TWO-COMPONENT HISTIDINE KINASE"/>
    <property type="match status" value="1"/>
</dbReference>
<comment type="caution">
    <text evidence="9">The sequence shown here is derived from an EMBL/GenBank/DDBJ whole genome shotgun (WGS) entry which is preliminary data.</text>
</comment>
<sequence length="389" mass="43468">MKNTLSLNITSEQRNQRILLVDDSADSLRLLQVTLKLKGYNVTIADSGAEALVKIAESPPDLVVLDVVMPDMDGYEVTRQIKHNSNLPFIPILLVTGSEKSSVVKGLDAGADEFIRKPVDKKELLARVRALLRLKHSMDEQLFLIQRREDFVTRLTHDLRTPLIAADQFLKLLQRGVFGNTLSAMRESLEQMAQSNQTLLSMVDTLLEVYQYEAGGKTLDFFVVDLWELCQQVVQELMPLANVKHLTLKAVLTEGTEASLVRVKGDRLELRRLLTNLVGNAIRFSDAGSVEVRLNSTVQGVTIEVEDTGIGMNPEEQLLLFDRFRQGKHQRRGNGLGLYLSRQIVEAHQGNISVSSTVGKGSIFTVYLPIRIQESEFRMNSVRVADSAA</sequence>
<evidence type="ECO:0000313" key="10">
    <source>
        <dbReference type="Proteomes" id="UP000222310"/>
    </source>
</evidence>
<reference evidence="9 10" key="1">
    <citation type="submission" date="2015-02" db="EMBL/GenBank/DDBJ databases">
        <title>Nostoc linckia genome annotation.</title>
        <authorList>
            <person name="Zhou Z."/>
        </authorList>
    </citation>
    <scope>NUCLEOTIDE SEQUENCE [LARGE SCALE GENOMIC DNA]</scope>
    <source>
        <strain evidence="10">z8</strain>
    </source>
</reference>
<evidence type="ECO:0000259" key="8">
    <source>
        <dbReference type="PROSITE" id="PS50110"/>
    </source>
</evidence>
<dbReference type="InterPro" id="IPR005467">
    <property type="entry name" value="His_kinase_dom"/>
</dbReference>
<accession>A0A9Q5ZBR9</accession>
<dbReference type="EMBL" id="LAHD01000042">
    <property type="protein sequence ID" value="PHK03146.1"/>
    <property type="molecule type" value="Genomic_DNA"/>
</dbReference>
<dbReference type="InterPro" id="IPR003661">
    <property type="entry name" value="HisK_dim/P_dom"/>
</dbReference>
<dbReference type="Pfam" id="PF00512">
    <property type="entry name" value="HisKA"/>
    <property type="match status" value="1"/>
</dbReference>
<dbReference type="RefSeq" id="WP_099068944.1">
    <property type="nucleotide sequence ID" value="NZ_LAHD01000042.1"/>
</dbReference>
<dbReference type="InterPro" id="IPR003594">
    <property type="entry name" value="HATPase_dom"/>
</dbReference>
<dbReference type="Gene3D" id="1.10.287.130">
    <property type="match status" value="1"/>
</dbReference>
<dbReference type="SMART" id="SM00448">
    <property type="entry name" value="REC"/>
    <property type="match status" value="1"/>
</dbReference>
<dbReference type="PROSITE" id="PS50109">
    <property type="entry name" value="HIS_KIN"/>
    <property type="match status" value="1"/>
</dbReference>
<dbReference type="InterPro" id="IPR011006">
    <property type="entry name" value="CheY-like_superfamily"/>
</dbReference>